<reference evidence="1 2" key="1">
    <citation type="journal article" date="2023" name="BMC Biotechnol.">
        <title>Vitis rotundifolia cv Carlos genome sequencing.</title>
        <authorList>
            <person name="Huff M."/>
            <person name="Hulse-Kemp A."/>
            <person name="Scheffler B."/>
            <person name="Youngblood R."/>
            <person name="Simpson S."/>
            <person name="Babiker E."/>
            <person name="Staton M."/>
        </authorList>
    </citation>
    <scope>NUCLEOTIDE SEQUENCE [LARGE SCALE GENOMIC DNA]</scope>
    <source>
        <tissue evidence="1">Leaf</tissue>
    </source>
</reference>
<gene>
    <name evidence="1" type="ORF">PVL29_016837</name>
</gene>
<dbReference type="EMBL" id="JARBHA010000013">
    <property type="protein sequence ID" value="KAJ9684561.1"/>
    <property type="molecule type" value="Genomic_DNA"/>
</dbReference>
<keyword evidence="2" id="KW-1185">Reference proteome</keyword>
<comment type="caution">
    <text evidence="1">The sequence shown here is derived from an EMBL/GenBank/DDBJ whole genome shotgun (WGS) entry which is preliminary data.</text>
</comment>
<evidence type="ECO:0000313" key="1">
    <source>
        <dbReference type="EMBL" id="KAJ9684561.1"/>
    </source>
</evidence>
<name>A0AA38Z8V2_VITRO</name>
<organism evidence="1 2">
    <name type="scientific">Vitis rotundifolia</name>
    <name type="common">Muscadine grape</name>
    <dbReference type="NCBI Taxonomy" id="103349"/>
    <lineage>
        <taxon>Eukaryota</taxon>
        <taxon>Viridiplantae</taxon>
        <taxon>Streptophyta</taxon>
        <taxon>Embryophyta</taxon>
        <taxon>Tracheophyta</taxon>
        <taxon>Spermatophyta</taxon>
        <taxon>Magnoliopsida</taxon>
        <taxon>eudicotyledons</taxon>
        <taxon>Gunneridae</taxon>
        <taxon>Pentapetalae</taxon>
        <taxon>rosids</taxon>
        <taxon>Vitales</taxon>
        <taxon>Vitaceae</taxon>
        <taxon>Viteae</taxon>
        <taxon>Vitis</taxon>
    </lineage>
</organism>
<evidence type="ECO:0000313" key="2">
    <source>
        <dbReference type="Proteomes" id="UP001168098"/>
    </source>
</evidence>
<protein>
    <submittedName>
        <fullName evidence="1">Uncharacterized protein</fullName>
    </submittedName>
</protein>
<dbReference type="Proteomes" id="UP001168098">
    <property type="component" value="Unassembled WGS sequence"/>
</dbReference>
<accession>A0AA38Z8V2</accession>
<proteinExistence type="predicted"/>
<sequence>MGCVAIQNRGIAIANLARVVHDNNLGYEVCCLLGRIILGSSGTKSHYHTRLENTSLNPSHWDSANATNLVDILKWESEGLV</sequence>
<dbReference type="AlphaFoldDB" id="A0AA38Z8V2"/>